<reference evidence="1" key="1">
    <citation type="submission" date="2025-02" db="EMBL/GenBank/DDBJ databases">
        <authorList>
            <consortium name="NCBI Genome Project"/>
        </authorList>
    </citation>
    <scope>NUCLEOTIDE SEQUENCE</scope>
</reference>
<dbReference type="KEGG" id="ang:An07g06220"/>
<gene>
    <name evidence="1" type="ORF">An07g06220</name>
</gene>
<protein>
    <submittedName>
        <fullName evidence="1">Uncharacterized protein</fullName>
    </submittedName>
</protein>
<dbReference type="RefSeq" id="XP_059605785.1">
    <property type="nucleotide sequence ID" value="XM_059748518.1"/>
</dbReference>
<dbReference type="AlphaFoldDB" id="A0AAJ8BXM2"/>
<name>A0AAJ8BXM2_ASPNG</name>
<proteinExistence type="predicted"/>
<dbReference type="VEuPathDB" id="FungiDB:An07g06220"/>
<dbReference type="GeneID" id="84591428"/>
<sequence>MTLAWLLESWGGIRIQFPGSSARKSSADRKAERFDLAPFYVLIEGEYCADLLSALLSASCWTLNVALSAAFDFSAEEPSVNVRGLQAVPMLDTDG</sequence>
<organism evidence="1">
    <name type="scientific">Aspergillus niger</name>
    <dbReference type="NCBI Taxonomy" id="5061"/>
    <lineage>
        <taxon>Eukaryota</taxon>
        <taxon>Fungi</taxon>
        <taxon>Dikarya</taxon>
        <taxon>Ascomycota</taxon>
        <taxon>Pezizomycotina</taxon>
        <taxon>Eurotiomycetes</taxon>
        <taxon>Eurotiomycetidae</taxon>
        <taxon>Eurotiales</taxon>
        <taxon>Aspergillaceae</taxon>
        <taxon>Aspergillus</taxon>
        <taxon>Aspergillus subgen. Circumdati</taxon>
    </lineage>
</organism>
<evidence type="ECO:0000313" key="1">
    <source>
        <dbReference type="RefSeq" id="XP_059605785.1"/>
    </source>
</evidence>
<accession>A0AAJ8BXM2</accession>
<reference evidence="1" key="2">
    <citation type="submission" date="2025-08" db="UniProtKB">
        <authorList>
            <consortium name="RefSeq"/>
        </authorList>
    </citation>
    <scope>IDENTIFICATION</scope>
</reference>